<name>A0A173U3M7_ANAHA</name>
<organism evidence="2 3">
    <name type="scientific">Anaerostipes hadrus</name>
    <dbReference type="NCBI Taxonomy" id="649756"/>
    <lineage>
        <taxon>Bacteria</taxon>
        <taxon>Bacillati</taxon>
        <taxon>Bacillota</taxon>
        <taxon>Clostridia</taxon>
        <taxon>Lachnospirales</taxon>
        <taxon>Lachnospiraceae</taxon>
        <taxon>Anaerostipes</taxon>
    </lineage>
</organism>
<dbReference type="GO" id="GO:0003677">
    <property type="term" value="F:DNA binding"/>
    <property type="evidence" value="ECO:0007669"/>
    <property type="project" value="InterPro"/>
</dbReference>
<protein>
    <recommendedName>
        <fullName evidence="1">HTH merR-type domain-containing protein</fullName>
    </recommendedName>
</protein>
<dbReference type="Gene3D" id="1.10.1660.10">
    <property type="match status" value="1"/>
</dbReference>
<dbReference type="SUPFAM" id="SSF46955">
    <property type="entry name" value="Putative DNA-binding domain"/>
    <property type="match status" value="1"/>
</dbReference>
<sequence length="230" mass="26529">MSKEKVALKQAKEVYELLGINNNRLKYFKKKGIFVSETKKAGYTANDIARLKQLVVLTKAGLTCDDIKNIDLGKVSFTDALEQKRKNMEDKLQQIQGALSLSAELLDAGIKYDSIPFDYYLEEITRRESEGEEFMDFEDWQFELEMMEDIKCPNCDAEDTVDLEDYVCSESSEERENGMGPDFIRYFDSEQNYKCPECGKVIRIAGWKREYPMGAFDSEEVNISLVDEDE</sequence>
<evidence type="ECO:0000259" key="1">
    <source>
        <dbReference type="Pfam" id="PF13411"/>
    </source>
</evidence>
<dbReference type="Pfam" id="PF13411">
    <property type="entry name" value="MerR_1"/>
    <property type="match status" value="1"/>
</dbReference>
<evidence type="ECO:0000313" key="3">
    <source>
        <dbReference type="Proteomes" id="UP000095598"/>
    </source>
</evidence>
<dbReference type="CDD" id="cd00592">
    <property type="entry name" value="HTH_MerR-like"/>
    <property type="match status" value="1"/>
</dbReference>
<dbReference type="GO" id="GO:0006355">
    <property type="term" value="P:regulation of DNA-templated transcription"/>
    <property type="evidence" value="ECO:0007669"/>
    <property type="project" value="InterPro"/>
</dbReference>
<proteinExistence type="predicted"/>
<accession>A0A173U3M7</accession>
<dbReference type="EMBL" id="CYXT01000021">
    <property type="protein sequence ID" value="CUN09329.1"/>
    <property type="molecule type" value="Genomic_DNA"/>
</dbReference>
<gene>
    <name evidence="2" type="ORF">ERS852425_02582</name>
</gene>
<reference evidence="2 3" key="1">
    <citation type="submission" date="2015-09" db="EMBL/GenBank/DDBJ databases">
        <authorList>
            <consortium name="Pathogen Informatics"/>
        </authorList>
    </citation>
    <scope>NUCLEOTIDE SEQUENCE [LARGE SCALE GENOMIC DNA]</scope>
    <source>
        <strain evidence="2 3">2789STDY5608868</strain>
    </source>
</reference>
<dbReference type="InterPro" id="IPR000551">
    <property type="entry name" value="MerR-type_HTH_dom"/>
</dbReference>
<dbReference type="Proteomes" id="UP000095598">
    <property type="component" value="Unassembled WGS sequence"/>
</dbReference>
<dbReference type="AlphaFoldDB" id="A0A173U3M7"/>
<dbReference type="RefSeq" id="WP_055259422.1">
    <property type="nucleotide sequence ID" value="NZ_CYXT01000021.1"/>
</dbReference>
<evidence type="ECO:0000313" key="2">
    <source>
        <dbReference type="EMBL" id="CUN09329.1"/>
    </source>
</evidence>
<dbReference type="InterPro" id="IPR009061">
    <property type="entry name" value="DNA-bd_dom_put_sf"/>
</dbReference>
<feature type="domain" description="HTH merR-type" evidence="1">
    <location>
        <begin position="12"/>
        <end position="70"/>
    </location>
</feature>